<accession>A0A7J6X7Q2</accession>
<dbReference type="OrthoDB" id="1929062at2759"/>
<evidence type="ECO:0000313" key="3">
    <source>
        <dbReference type="Proteomes" id="UP000554482"/>
    </source>
</evidence>
<keyword evidence="3" id="KW-1185">Reference proteome</keyword>
<dbReference type="InterPro" id="IPR001810">
    <property type="entry name" value="F-box_dom"/>
</dbReference>
<protein>
    <recommendedName>
        <fullName evidence="1">F-box domain-containing protein</fullName>
    </recommendedName>
</protein>
<reference evidence="2 3" key="1">
    <citation type="submission" date="2020-06" db="EMBL/GenBank/DDBJ databases">
        <title>Transcriptomic and genomic resources for Thalictrum thalictroides and T. hernandezii: Facilitating candidate gene discovery in an emerging model plant lineage.</title>
        <authorList>
            <person name="Arias T."/>
            <person name="Riano-Pachon D.M."/>
            <person name="Di Stilio V.S."/>
        </authorList>
    </citation>
    <scope>NUCLEOTIDE SEQUENCE [LARGE SCALE GENOMIC DNA]</scope>
    <source>
        <strain evidence="3">cv. WT478/WT964</strain>
        <tissue evidence="2">Leaves</tissue>
    </source>
</reference>
<dbReference type="AlphaFoldDB" id="A0A7J6X7Q2"/>
<dbReference type="EMBL" id="JABWDY010005254">
    <property type="protein sequence ID" value="KAF5204590.1"/>
    <property type="molecule type" value="Genomic_DNA"/>
</dbReference>
<evidence type="ECO:0000313" key="2">
    <source>
        <dbReference type="EMBL" id="KAF5204590.1"/>
    </source>
</evidence>
<proteinExistence type="predicted"/>
<dbReference type="PANTHER" id="PTHR38926">
    <property type="entry name" value="F-BOX DOMAIN CONTAINING PROTEIN, EXPRESSED"/>
    <property type="match status" value="1"/>
</dbReference>
<dbReference type="InterPro" id="IPR036047">
    <property type="entry name" value="F-box-like_dom_sf"/>
</dbReference>
<comment type="caution">
    <text evidence="2">The sequence shown here is derived from an EMBL/GenBank/DDBJ whole genome shotgun (WGS) entry which is preliminary data.</text>
</comment>
<dbReference type="SUPFAM" id="SSF81383">
    <property type="entry name" value="F-box domain"/>
    <property type="match status" value="1"/>
</dbReference>
<name>A0A7J6X7Q2_THATH</name>
<gene>
    <name evidence="2" type="ORF">FRX31_005823</name>
</gene>
<dbReference type="Pfam" id="PF12937">
    <property type="entry name" value="F-box-like"/>
    <property type="match status" value="1"/>
</dbReference>
<evidence type="ECO:0000259" key="1">
    <source>
        <dbReference type="Pfam" id="PF12937"/>
    </source>
</evidence>
<feature type="domain" description="F-box" evidence="1">
    <location>
        <begin position="18"/>
        <end position="59"/>
    </location>
</feature>
<dbReference type="PANTHER" id="PTHR38926:SF5">
    <property type="entry name" value="F-BOX AND LEUCINE-RICH REPEAT PROTEIN 6"/>
    <property type="match status" value="1"/>
</dbReference>
<dbReference type="Gene3D" id="3.80.10.10">
    <property type="entry name" value="Ribonuclease Inhibitor"/>
    <property type="match status" value="1"/>
</dbReference>
<organism evidence="2 3">
    <name type="scientific">Thalictrum thalictroides</name>
    <name type="common">Rue-anemone</name>
    <name type="synonym">Anemone thalictroides</name>
    <dbReference type="NCBI Taxonomy" id="46969"/>
    <lineage>
        <taxon>Eukaryota</taxon>
        <taxon>Viridiplantae</taxon>
        <taxon>Streptophyta</taxon>
        <taxon>Embryophyta</taxon>
        <taxon>Tracheophyta</taxon>
        <taxon>Spermatophyta</taxon>
        <taxon>Magnoliopsida</taxon>
        <taxon>Ranunculales</taxon>
        <taxon>Ranunculaceae</taxon>
        <taxon>Thalictroideae</taxon>
        <taxon>Thalictrum</taxon>
    </lineage>
</organism>
<dbReference type="InterPro" id="IPR032675">
    <property type="entry name" value="LRR_dom_sf"/>
</dbReference>
<sequence>MEKRRKMQKKKYWKDLDTDVLLIIYQKLSTKDLILGAPLCCSSWYTVSKEPSLWREVDLLNGFNEFIKSNKLTEFVVARSQGCITSIKFPLTASDDDLLLVAQRCPGVKYFNLRLRSDKLLKKKSIYLAFTKLKELEGMDVGDHFVSNGMVLQLINQFCPKFSKLKVYDISWDTVYHIATFMPKINVFDLI</sequence>
<dbReference type="Proteomes" id="UP000554482">
    <property type="component" value="Unassembled WGS sequence"/>
</dbReference>